<keyword evidence="5 6" id="KW-0238">DNA-binding</keyword>
<dbReference type="GO" id="GO:0006272">
    <property type="term" value="P:leading strand elongation"/>
    <property type="evidence" value="ECO:0007669"/>
    <property type="project" value="TreeGrafter"/>
</dbReference>
<feature type="region of interest" description="Disordered" evidence="7">
    <location>
        <begin position="1"/>
        <end position="47"/>
    </location>
</feature>
<evidence type="ECO:0000256" key="3">
    <source>
        <dbReference type="ARBA" id="ARBA00022705"/>
    </source>
</evidence>
<keyword evidence="6" id="KW-0004">4Fe-4S</keyword>
<protein>
    <recommendedName>
        <fullName evidence="6">DNA polymerase epsilon catalytic subunit</fullName>
        <ecNumber evidence="6">2.7.7.7</ecNumber>
    </recommendedName>
</protein>
<dbReference type="Pfam" id="PF23250">
    <property type="entry name" value="zf_DPOE_2"/>
    <property type="match status" value="1"/>
</dbReference>
<evidence type="ECO:0000256" key="5">
    <source>
        <dbReference type="ARBA" id="ARBA00023125"/>
    </source>
</evidence>
<keyword evidence="6" id="KW-0479">Metal-binding</keyword>
<dbReference type="GO" id="GO:0051539">
    <property type="term" value="F:4 iron, 4 sulfur cluster binding"/>
    <property type="evidence" value="ECO:0007669"/>
    <property type="project" value="UniProtKB-KW"/>
</dbReference>
<sequence>MDPSNYGGIKGDVPSRIHCGQKEEGEEEEEEEKEEEEEEGAQEPDVEDKLENSWNIVQFLPQAASCQSYFLMIVSGDALHGGALACPGLGSLRSPGPALRAPLWPREEHGRVPVLPGMITFSQDYVANELTQTFFTITQKIQKKVTGSRNSAELSGMFPLLPGSHLTLNNPALEFVKYVCKVLSLDTNITNQVNKLNRDLLRLVDVGEFSEEAQFRDPCRSYVLPEVICRSCNFCRDLDLCKESSFSQDGSVLPQWLCSNCQVAYDTSVIEMALVEALQKKLMAFTLQDLVCLKCRGVKEANMPVYCSCAGGFALTIHTKVFMEQIGIFQNIAQHYGMSYLMETLEWLLQKGPQLGR</sequence>
<keyword evidence="6" id="KW-0863">Zinc-finger</keyword>
<keyword evidence="6" id="KW-0408">Iron</keyword>
<evidence type="ECO:0000259" key="8">
    <source>
        <dbReference type="Pfam" id="PF22912"/>
    </source>
</evidence>
<comment type="function">
    <text evidence="6">DNA polymerase II participates in chromosomal DNA replication.</text>
</comment>
<dbReference type="GO" id="GO:0008622">
    <property type="term" value="C:epsilon DNA polymerase complex"/>
    <property type="evidence" value="ECO:0007669"/>
    <property type="project" value="InterPro"/>
</dbReference>
<dbReference type="GO" id="GO:0008270">
    <property type="term" value="F:zinc ion binding"/>
    <property type="evidence" value="ECO:0007669"/>
    <property type="project" value="UniProtKB-KW"/>
</dbReference>
<keyword evidence="6" id="KW-0411">Iron-sulfur</keyword>
<keyword evidence="4 6" id="KW-0239">DNA-directed DNA polymerase</keyword>
<dbReference type="GeneTree" id="ENSGT00390000010194"/>
<evidence type="ECO:0000256" key="1">
    <source>
        <dbReference type="ARBA" id="ARBA00022679"/>
    </source>
</evidence>
<evidence type="ECO:0000256" key="6">
    <source>
        <dbReference type="RuleBase" id="RU365029"/>
    </source>
</evidence>
<dbReference type="GO" id="GO:0006287">
    <property type="term" value="P:base-excision repair, gap-filling"/>
    <property type="evidence" value="ECO:0007669"/>
    <property type="project" value="TreeGrafter"/>
</dbReference>
<accession>A0A452T4T6</accession>
<dbReference type="PANTHER" id="PTHR10670">
    <property type="entry name" value="DNA POLYMERASE EPSILON CATALYTIC SUBUNIT A"/>
    <property type="match status" value="1"/>
</dbReference>
<evidence type="ECO:0000256" key="7">
    <source>
        <dbReference type="SAM" id="MobiDB-lite"/>
    </source>
</evidence>
<reference evidence="9" key="1">
    <citation type="submission" date="2019-03" db="UniProtKB">
        <authorList>
            <consortium name="Ensembl"/>
        </authorList>
    </citation>
    <scope>IDENTIFICATION</scope>
</reference>
<dbReference type="OMA" id="SFADEAN"/>
<dbReference type="AlphaFoldDB" id="A0A452T4T6"/>
<name>A0A452T4T6_URSMA</name>
<keyword evidence="1 6" id="KW-0808">Transferase</keyword>
<proteinExistence type="inferred from homology"/>
<dbReference type="GO" id="GO:0008310">
    <property type="term" value="F:single-stranded DNA 3'-5' DNA exonuclease activity"/>
    <property type="evidence" value="ECO:0007669"/>
    <property type="project" value="TreeGrafter"/>
</dbReference>
<keyword evidence="2 6" id="KW-0548">Nucleotidyltransferase</keyword>
<dbReference type="EC" id="2.7.7.7" evidence="6"/>
<comment type="cofactor">
    <cofactor evidence="6">
        <name>[4Fe-4S] cluster</name>
        <dbReference type="ChEBI" id="CHEBI:49883"/>
    </cofactor>
</comment>
<evidence type="ECO:0000313" key="9">
    <source>
        <dbReference type="Ensembl" id="ENSUMAP00000002976"/>
    </source>
</evidence>
<dbReference type="GO" id="GO:0006297">
    <property type="term" value="P:nucleotide-excision repair, DNA gap filling"/>
    <property type="evidence" value="ECO:0007669"/>
    <property type="project" value="TreeGrafter"/>
</dbReference>
<comment type="catalytic activity">
    <reaction evidence="6">
        <text>DNA(n) + a 2'-deoxyribonucleoside 5'-triphosphate = DNA(n+1) + diphosphate</text>
        <dbReference type="Rhea" id="RHEA:22508"/>
        <dbReference type="Rhea" id="RHEA-COMP:17339"/>
        <dbReference type="Rhea" id="RHEA-COMP:17340"/>
        <dbReference type="ChEBI" id="CHEBI:33019"/>
        <dbReference type="ChEBI" id="CHEBI:61560"/>
        <dbReference type="ChEBI" id="CHEBI:173112"/>
        <dbReference type="EC" id="2.7.7.7"/>
    </reaction>
</comment>
<dbReference type="GO" id="GO:0003887">
    <property type="term" value="F:DNA-directed DNA polymerase activity"/>
    <property type="evidence" value="ECO:0007669"/>
    <property type="project" value="UniProtKB-KW"/>
</dbReference>
<evidence type="ECO:0000256" key="2">
    <source>
        <dbReference type="ARBA" id="ARBA00022695"/>
    </source>
</evidence>
<dbReference type="InterPro" id="IPR054475">
    <property type="entry name" value="Znf-DPOE"/>
</dbReference>
<dbReference type="GO" id="GO:0045004">
    <property type="term" value="P:DNA replication proofreading"/>
    <property type="evidence" value="ECO:0007669"/>
    <property type="project" value="TreeGrafter"/>
</dbReference>
<dbReference type="GO" id="GO:0003677">
    <property type="term" value="F:DNA binding"/>
    <property type="evidence" value="ECO:0007669"/>
    <property type="project" value="UniProtKB-KW"/>
</dbReference>
<comment type="subcellular location">
    <subcellularLocation>
        <location evidence="6">Nucleus</location>
    </subcellularLocation>
</comment>
<dbReference type="Pfam" id="PF22912">
    <property type="entry name" value="zf-DPOE"/>
    <property type="match status" value="1"/>
</dbReference>
<dbReference type="PANTHER" id="PTHR10670:SF0">
    <property type="entry name" value="DNA POLYMERASE EPSILON CATALYTIC SUBUNIT A"/>
    <property type="match status" value="1"/>
</dbReference>
<dbReference type="GO" id="GO:0000278">
    <property type="term" value="P:mitotic cell cycle"/>
    <property type="evidence" value="ECO:0007669"/>
    <property type="project" value="TreeGrafter"/>
</dbReference>
<dbReference type="InterPro" id="IPR029703">
    <property type="entry name" value="POL2"/>
</dbReference>
<comment type="similarity">
    <text evidence="6">Belongs to the DNA polymerase type-B family.</text>
</comment>
<keyword evidence="6" id="KW-0862">Zinc</keyword>
<feature type="domain" description="DNA polymerase-epsilon zinc finger" evidence="8">
    <location>
        <begin position="287"/>
        <end position="342"/>
    </location>
</feature>
<feature type="compositionally biased region" description="Acidic residues" evidence="7">
    <location>
        <begin position="24"/>
        <end position="47"/>
    </location>
</feature>
<dbReference type="Ensembl" id="ENSUMAT00000003687.1">
    <property type="protein sequence ID" value="ENSUMAP00000002976.1"/>
    <property type="gene ID" value="ENSUMAG00000002561.1"/>
</dbReference>
<keyword evidence="3 6" id="KW-0235">DNA replication</keyword>
<keyword evidence="6" id="KW-0539">Nucleus</keyword>
<evidence type="ECO:0000256" key="4">
    <source>
        <dbReference type="ARBA" id="ARBA00022932"/>
    </source>
</evidence>
<organism evidence="9">
    <name type="scientific">Ursus maritimus</name>
    <name type="common">Polar bear</name>
    <name type="synonym">Thalarctos maritimus</name>
    <dbReference type="NCBI Taxonomy" id="29073"/>
    <lineage>
        <taxon>Eukaryota</taxon>
        <taxon>Metazoa</taxon>
        <taxon>Chordata</taxon>
        <taxon>Craniata</taxon>
        <taxon>Vertebrata</taxon>
        <taxon>Euteleostomi</taxon>
        <taxon>Mammalia</taxon>
        <taxon>Eutheria</taxon>
        <taxon>Laurasiatheria</taxon>
        <taxon>Carnivora</taxon>
        <taxon>Caniformia</taxon>
        <taxon>Ursidae</taxon>
        <taxon>Ursus</taxon>
    </lineage>
</organism>